<keyword evidence="3" id="KW-1185">Reference proteome</keyword>
<dbReference type="AlphaFoldDB" id="A0A7W2ISL7"/>
<dbReference type="Proteomes" id="UP000571701">
    <property type="component" value="Unassembled WGS sequence"/>
</dbReference>
<evidence type="ECO:0000313" key="2">
    <source>
        <dbReference type="EMBL" id="MBA5761439.1"/>
    </source>
</evidence>
<name>A0A7W2ISL7_9VIBR</name>
<accession>A0A7W2ISL7</accession>
<dbReference type="RefSeq" id="WP_182106629.1">
    <property type="nucleotide sequence ID" value="NZ_JACFYF010000001.1"/>
</dbReference>
<proteinExistence type="predicted"/>
<evidence type="ECO:0000256" key="1">
    <source>
        <dbReference type="SAM" id="SignalP"/>
    </source>
</evidence>
<comment type="caution">
    <text evidence="2">The sequence shown here is derived from an EMBL/GenBank/DDBJ whole genome shotgun (WGS) entry which is preliminary data.</text>
</comment>
<feature type="signal peptide" evidence="1">
    <location>
        <begin position="1"/>
        <end position="20"/>
    </location>
</feature>
<organism evidence="2 3">
    <name type="scientific">Vibrio marinisediminis</name>
    <dbReference type="NCBI Taxonomy" id="2758441"/>
    <lineage>
        <taxon>Bacteria</taxon>
        <taxon>Pseudomonadati</taxon>
        <taxon>Pseudomonadota</taxon>
        <taxon>Gammaproteobacteria</taxon>
        <taxon>Vibrionales</taxon>
        <taxon>Vibrionaceae</taxon>
        <taxon>Vibrio</taxon>
    </lineage>
</organism>
<evidence type="ECO:0008006" key="4">
    <source>
        <dbReference type="Google" id="ProtNLM"/>
    </source>
</evidence>
<evidence type="ECO:0000313" key="3">
    <source>
        <dbReference type="Proteomes" id="UP000571701"/>
    </source>
</evidence>
<feature type="chain" id="PRO_5030997103" description="Carboxypeptidase regulatory-like domain-containing protein" evidence="1">
    <location>
        <begin position="21"/>
        <end position="103"/>
    </location>
</feature>
<keyword evidence="1" id="KW-0732">Signal</keyword>
<gene>
    <name evidence="2" type="ORF">H2O73_03695</name>
</gene>
<dbReference type="EMBL" id="JACFYF010000001">
    <property type="protein sequence ID" value="MBA5761439.1"/>
    <property type="molecule type" value="Genomic_DNA"/>
</dbReference>
<protein>
    <recommendedName>
        <fullName evidence="4">Carboxypeptidase regulatory-like domain-containing protein</fullName>
    </recommendedName>
</protein>
<sequence>MKKMTLSLVLGALLPGMAMAHTPLCSCYDFGDNTILCEGGFSDGSSAAGVEMLVLDANGKELIKSEMNEDGEFEFQKPSVDYKVLFKAGPGHSIEIEGKDIVE</sequence>
<reference evidence="2 3" key="1">
    <citation type="submission" date="2020-07" db="EMBL/GenBank/DDBJ databases">
        <title>Vibrio marinisediminis sp. nov., isolated from marine sediment.</title>
        <authorList>
            <person name="Ji X."/>
        </authorList>
    </citation>
    <scope>NUCLEOTIDE SEQUENCE [LARGE SCALE GENOMIC DNA]</scope>
    <source>
        <strain evidence="2 3">404</strain>
    </source>
</reference>